<reference evidence="1 2" key="1">
    <citation type="submission" date="2023-03" db="EMBL/GenBank/DDBJ databases">
        <title>High recombination rates correlate with genetic variation in Cardiocondyla obscurior ants.</title>
        <authorList>
            <person name="Errbii M."/>
        </authorList>
    </citation>
    <scope>NUCLEOTIDE SEQUENCE [LARGE SCALE GENOMIC DNA]</scope>
    <source>
        <strain evidence="1">Alpha-2009</strain>
        <tissue evidence="1">Whole body</tissue>
    </source>
</reference>
<proteinExistence type="predicted"/>
<organism evidence="1 2">
    <name type="scientific">Cardiocondyla obscurior</name>
    <dbReference type="NCBI Taxonomy" id="286306"/>
    <lineage>
        <taxon>Eukaryota</taxon>
        <taxon>Metazoa</taxon>
        <taxon>Ecdysozoa</taxon>
        <taxon>Arthropoda</taxon>
        <taxon>Hexapoda</taxon>
        <taxon>Insecta</taxon>
        <taxon>Pterygota</taxon>
        <taxon>Neoptera</taxon>
        <taxon>Endopterygota</taxon>
        <taxon>Hymenoptera</taxon>
        <taxon>Apocrita</taxon>
        <taxon>Aculeata</taxon>
        <taxon>Formicoidea</taxon>
        <taxon>Formicidae</taxon>
        <taxon>Myrmicinae</taxon>
        <taxon>Cardiocondyla</taxon>
    </lineage>
</organism>
<evidence type="ECO:0000313" key="1">
    <source>
        <dbReference type="EMBL" id="KAL0114847.1"/>
    </source>
</evidence>
<evidence type="ECO:0008006" key="3">
    <source>
        <dbReference type="Google" id="ProtNLM"/>
    </source>
</evidence>
<comment type="caution">
    <text evidence="1">The sequence shown here is derived from an EMBL/GenBank/DDBJ whole genome shotgun (WGS) entry which is preliminary data.</text>
</comment>
<evidence type="ECO:0000313" key="2">
    <source>
        <dbReference type="Proteomes" id="UP001430953"/>
    </source>
</evidence>
<protein>
    <recommendedName>
        <fullName evidence="3">SAM domain-containing protein</fullName>
    </recommendedName>
</protein>
<gene>
    <name evidence="1" type="ORF">PUN28_011889</name>
</gene>
<dbReference type="EMBL" id="JADYXP020000011">
    <property type="protein sequence ID" value="KAL0114847.1"/>
    <property type="molecule type" value="Genomic_DNA"/>
</dbReference>
<dbReference type="AlphaFoldDB" id="A0AAW2FL19"/>
<keyword evidence="2" id="KW-1185">Reference proteome</keyword>
<dbReference type="Proteomes" id="UP001430953">
    <property type="component" value="Unassembled WGS sequence"/>
</dbReference>
<name>A0AAW2FL19_9HYME</name>
<sequence length="328" mass="37895">MSNTDDRNDEMSDLLRAWGVSQTVIDTFKENGMQIRHLNKLTEFTIDKLIPRAGDRLDFMEHLQQYKDRLQSQNDLSALLQATTSGQMVLGHFTTYGSLNNNIRKVLANDIINNELSSNIHARMPSERIDFLAKEIVKLFPSETEVMWKGAYGGKSRRETSVGRGLLLQTYYSIRRKLRKCGVLAKESSACASRESVSDVEPDDDTDADNIQWLKNNSKPWKKVLELWEKTNNMRLRFLKKDAIAVHDYMDSYPALKHANGYLLLEQDFNQMYSNATLKLYAEFSVLEAFIIKNLTSEKEKLSIENSFSPGKKIISFLYIYIYINFFH</sequence>
<accession>A0AAW2FL19</accession>